<keyword evidence="2" id="KW-0472">Membrane</keyword>
<accession>A0A6J1FNQ9</accession>
<dbReference type="AlphaFoldDB" id="A0A6J1FNQ9"/>
<sequence length="76" mass="8500">MVLVLLSESDLDLPDDVVEMIIERTLTEVDGKGDGKIDEEVWKAYAARNSSLLKHITQTSNHICHCLNDSRVSMVT</sequence>
<keyword evidence="2" id="KW-0479">Metal-binding</keyword>
<evidence type="ECO:0000313" key="3">
    <source>
        <dbReference type="Proteomes" id="UP000504609"/>
    </source>
</evidence>
<comment type="subcellular location">
    <subcellularLocation>
        <location evidence="2">Membrane</location>
    </subcellularLocation>
</comment>
<evidence type="ECO:0000256" key="1">
    <source>
        <dbReference type="ARBA" id="ARBA00022737"/>
    </source>
</evidence>
<dbReference type="GeneID" id="111446842"/>
<dbReference type="InterPro" id="IPR045198">
    <property type="entry name" value="CNBL1-10"/>
</dbReference>
<dbReference type="Gene3D" id="1.10.238.10">
    <property type="entry name" value="EF-hand"/>
    <property type="match status" value="1"/>
</dbReference>
<reference evidence="4" key="1">
    <citation type="submission" date="2025-08" db="UniProtKB">
        <authorList>
            <consortium name="RefSeq"/>
        </authorList>
    </citation>
    <scope>IDENTIFICATION</scope>
    <source>
        <tissue evidence="4">Young leaves</tissue>
    </source>
</reference>
<dbReference type="RefSeq" id="XP_022941544.1">
    <property type="nucleotide sequence ID" value="XM_023085776.1"/>
</dbReference>
<dbReference type="KEGG" id="cmos:111446842"/>
<comment type="subunit">
    <text evidence="2">Homodimer. Interacts with CIPK.</text>
</comment>
<comment type="function">
    <text evidence="2">Acts as a calcium sensor. CBL proteins interact with CIPK serine-threonine protein kinases. Binding of a CBL protein to the regulatory NAF domain of a CIPK protein lead to the activation of the kinase in a calcium-dependent manner.</text>
</comment>
<organism evidence="3 4">
    <name type="scientific">Cucurbita moschata</name>
    <name type="common">Winter crookneck squash</name>
    <name type="synonym">Cucurbita pepo var. moschata</name>
    <dbReference type="NCBI Taxonomy" id="3662"/>
    <lineage>
        <taxon>Eukaryota</taxon>
        <taxon>Viridiplantae</taxon>
        <taxon>Streptophyta</taxon>
        <taxon>Embryophyta</taxon>
        <taxon>Tracheophyta</taxon>
        <taxon>Spermatophyta</taxon>
        <taxon>Magnoliopsida</taxon>
        <taxon>eudicotyledons</taxon>
        <taxon>Gunneridae</taxon>
        <taxon>Pentapetalae</taxon>
        <taxon>rosids</taxon>
        <taxon>fabids</taxon>
        <taxon>Cucurbitales</taxon>
        <taxon>Cucurbitaceae</taxon>
        <taxon>Cucurbiteae</taxon>
        <taxon>Cucurbita</taxon>
    </lineage>
</organism>
<keyword evidence="2" id="KW-0106">Calcium</keyword>
<evidence type="ECO:0000313" key="4">
    <source>
        <dbReference type="RefSeq" id="XP_022941544.1"/>
    </source>
</evidence>
<dbReference type="GO" id="GO:0016020">
    <property type="term" value="C:membrane"/>
    <property type="evidence" value="ECO:0007669"/>
    <property type="project" value="UniProtKB-SubCell"/>
</dbReference>
<gene>
    <name evidence="4" type="primary">LOC111446842</name>
</gene>
<dbReference type="PANTHER" id="PTHR23056:SF105">
    <property type="entry name" value="CALCINEURIN B-LIKE PROTEIN"/>
    <property type="match status" value="1"/>
</dbReference>
<dbReference type="Proteomes" id="UP000504609">
    <property type="component" value="Unplaced"/>
</dbReference>
<protein>
    <recommendedName>
        <fullName evidence="2">Calcineurin B-like protein</fullName>
    </recommendedName>
</protein>
<comment type="similarity">
    <text evidence="2">Belongs to the calcineurin regulatory subunit family.</text>
</comment>
<dbReference type="GO" id="GO:0019900">
    <property type="term" value="F:kinase binding"/>
    <property type="evidence" value="ECO:0007669"/>
    <property type="project" value="UniProtKB-UniRule"/>
</dbReference>
<proteinExistence type="inferred from homology"/>
<keyword evidence="1 2" id="KW-0677">Repeat</keyword>
<keyword evidence="3" id="KW-1185">Reference proteome</keyword>
<dbReference type="GO" id="GO:0019722">
    <property type="term" value="P:calcium-mediated signaling"/>
    <property type="evidence" value="ECO:0007669"/>
    <property type="project" value="UniProtKB-UniRule"/>
</dbReference>
<name>A0A6J1FNQ9_CUCMO</name>
<dbReference type="SUPFAM" id="SSF47473">
    <property type="entry name" value="EF-hand"/>
    <property type="match status" value="1"/>
</dbReference>
<dbReference type="PANTHER" id="PTHR23056">
    <property type="entry name" value="CALCINEURIN B"/>
    <property type="match status" value="1"/>
</dbReference>
<dbReference type="InterPro" id="IPR011992">
    <property type="entry name" value="EF-hand-dom_pair"/>
</dbReference>
<evidence type="ECO:0000256" key="2">
    <source>
        <dbReference type="RuleBase" id="RU369080"/>
    </source>
</evidence>
<dbReference type="GO" id="GO:0005509">
    <property type="term" value="F:calcium ion binding"/>
    <property type="evidence" value="ECO:0007669"/>
    <property type="project" value="UniProtKB-UniRule"/>
</dbReference>